<dbReference type="InterPro" id="IPR029149">
    <property type="entry name" value="Creatin/AminoP/Spt16_N"/>
</dbReference>
<sequence>MSAKLNRNRVGEKKVFECTASVCQRSIDFYVSTVKDFRDRRFVFKKLKKKAENGLRNAHYLQEAELQNKVIYYESLQLAYKCILNSFYGYVMRKGARWHSMETAAITTYTGGNIIKLAKKICAGVGLPLELDTDGIWTLFPSNFPTNFEAGTGAGRCESSFTFSYPCWMLNGAVAEYCTNSQYLTWNGYSFERSNVNTIYFELDGPYKAMFLPASEKKDAQLKKRYVVYNKKGDISELKGFELKRRGELEMLKLFQKKLFPLYISASSKSKIFQRVSDLCDNWLRFLSTKGKYMANEKVVLSLLSESTTISKSYNATPNKKTMSMQYLVSKLDDIAWLLNVRGNSIEHAPVVTSFLLLSASSAVWYLRFRQLTCVPYEKELIDFAAELNFGP</sequence>
<dbReference type="Gene3D" id="3.40.350.10">
    <property type="entry name" value="Creatinase/prolidase N-terminal domain"/>
    <property type="match status" value="1"/>
</dbReference>
<keyword evidence="7" id="KW-1185">Reference proteome</keyword>
<keyword evidence="3 4" id="KW-0239">DNA-directed DNA polymerase</keyword>
<comment type="subcellular location">
    <subcellularLocation>
        <location evidence="4">Nucleus</location>
    </subcellularLocation>
</comment>
<keyword evidence="4" id="KW-0235">DNA replication</keyword>
<dbReference type="RefSeq" id="XP_027200348.1">
    <property type="nucleotide sequence ID" value="XM_027344547.1"/>
</dbReference>
<evidence type="ECO:0000256" key="3">
    <source>
        <dbReference type="ARBA" id="ARBA00022932"/>
    </source>
</evidence>
<feature type="domain" description="DNA-directed DNA polymerase family B multifunctional" evidence="5">
    <location>
        <begin position="61"/>
        <end position="121"/>
    </location>
</feature>
<comment type="function">
    <text evidence="4">DNA polymerase II participates in chromosomal DNA replication.</text>
</comment>
<keyword evidence="4" id="KW-0479">Metal-binding</keyword>
<keyword evidence="4" id="KW-0863">Zinc-finger</keyword>
<name>A0A6P6Y4D8_DERPT</name>
<reference evidence="8" key="1">
    <citation type="submission" date="2025-08" db="UniProtKB">
        <authorList>
            <consortium name="RefSeq"/>
        </authorList>
    </citation>
    <scope>IDENTIFICATION</scope>
    <source>
        <strain evidence="8">Airmid</strain>
    </source>
</reference>
<evidence type="ECO:0000256" key="1">
    <source>
        <dbReference type="ARBA" id="ARBA00022679"/>
    </source>
</evidence>
<dbReference type="InterPro" id="IPR006134">
    <property type="entry name" value="DNA-dir_DNA_pol_B_multi_dom"/>
</dbReference>
<dbReference type="InterPro" id="IPR023211">
    <property type="entry name" value="DNA_pol_palm_dom_sf"/>
</dbReference>
<keyword evidence="4" id="KW-0238">DNA-binding</keyword>
<dbReference type="InParanoid" id="A0A6P6Y4D8"/>
<keyword evidence="4" id="KW-0862">Zinc</keyword>
<dbReference type="SUPFAM" id="SSF56672">
    <property type="entry name" value="DNA/RNA polymerases"/>
    <property type="match status" value="1"/>
</dbReference>
<protein>
    <recommendedName>
        <fullName evidence="4">DNA polymerase epsilon catalytic subunit</fullName>
        <ecNumber evidence="4">2.7.7.7</ecNumber>
    </recommendedName>
</protein>
<dbReference type="GO" id="GO:0000278">
    <property type="term" value="P:mitotic cell cycle"/>
    <property type="evidence" value="ECO:0007669"/>
    <property type="project" value="TreeGrafter"/>
</dbReference>
<organism evidence="7 8">
    <name type="scientific">Dermatophagoides pteronyssinus</name>
    <name type="common">European house dust mite</name>
    <dbReference type="NCBI Taxonomy" id="6956"/>
    <lineage>
        <taxon>Eukaryota</taxon>
        <taxon>Metazoa</taxon>
        <taxon>Ecdysozoa</taxon>
        <taxon>Arthropoda</taxon>
        <taxon>Chelicerata</taxon>
        <taxon>Arachnida</taxon>
        <taxon>Acari</taxon>
        <taxon>Acariformes</taxon>
        <taxon>Sarcoptiformes</taxon>
        <taxon>Astigmata</taxon>
        <taxon>Psoroptidia</taxon>
        <taxon>Analgoidea</taxon>
        <taxon>Pyroglyphidae</taxon>
        <taxon>Dermatophagoidinae</taxon>
        <taxon>Dermatophagoides</taxon>
    </lineage>
</organism>
<dbReference type="GO" id="GO:0006297">
    <property type="term" value="P:nucleotide-excision repair, DNA gap filling"/>
    <property type="evidence" value="ECO:0007669"/>
    <property type="project" value="TreeGrafter"/>
</dbReference>
<evidence type="ECO:0000256" key="2">
    <source>
        <dbReference type="ARBA" id="ARBA00022695"/>
    </source>
</evidence>
<dbReference type="KEGG" id="dpte:113794425"/>
<evidence type="ECO:0000259" key="6">
    <source>
        <dbReference type="Pfam" id="PF22634"/>
    </source>
</evidence>
<gene>
    <name evidence="8" type="primary">LOC113794425</name>
</gene>
<keyword evidence="4" id="KW-0004">4Fe-4S</keyword>
<dbReference type="InterPro" id="IPR043502">
    <property type="entry name" value="DNA/RNA_pol_sf"/>
</dbReference>
<keyword evidence="4" id="KW-0411">Iron-sulfur</keyword>
<dbReference type="OrthoDB" id="6476703at2759"/>
<dbReference type="GO" id="GO:0051539">
    <property type="term" value="F:4 iron, 4 sulfur cluster binding"/>
    <property type="evidence" value="ECO:0007669"/>
    <property type="project" value="UniProtKB-KW"/>
</dbReference>
<keyword evidence="2 4" id="KW-0548">Nucleotidyltransferase</keyword>
<accession>A0A6P6Y4D8</accession>
<dbReference type="GO" id="GO:0008622">
    <property type="term" value="C:epsilon DNA polymerase complex"/>
    <property type="evidence" value="ECO:0007669"/>
    <property type="project" value="InterPro"/>
</dbReference>
<evidence type="ECO:0000259" key="5">
    <source>
        <dbReference type="Pfam" id="PF00136"/>
    </source>
</evidence>
<evidence type="ECO:0000313" key="8">
    <source>
        <dbReference type="RefSeq" id="XP_027200348.1"/>
    </source>
</evidence>
<dbReference type="GO" id="GO:0003677">
    <property type="term" value="F:DNA binding"/>
    <property type="evidence" value="ECO:0007669"/>
    <property type="project" value="UniProtKB-KW"/>
</dbReference>
<keyword evidence="4" id="KW-0408">Iron</keyword>
<dbReference type="Proteomes" id="UP000515146">
    <property type="component" value="Unplaced"/>
</dbReference>
<dbReference type="GO" id="GO:0006272">
    <property type="term" value="P:leading strand elongation"/>
    <property type="evidence" value="ECO:0007669"/>
    <property type="project" value="TreeGrafter"/>
</dbReference>
<dbReference type="Pfam" id="PF00136">
    <property type="entry name" value="DNA_pol_B"/>
    <property type="match status" value="1"/>
</dbReference>
<dbReference type="AlphaFoldDB" id="A0A6P6Y4D8"/>
<evidence type="ECO:0000256" key="4">
    <source>
        <dbReference type="RuleBase" id="RU365029"/>
    </source>
</evidence>
<dbReference type="EC" id="2.7.7.7" evidence="4"/>
<dbReference type="InterPro" id="IPR029703">
    <property type="entry name" value="POL2"/>
</dbReference>
<proteinExistence type="inferred from homology"/>
<dbReference type="Pfam" id="PF22634">
    <property type="entry name" value="POL2_thumb"/>
    <property type="match status" value="1"/>
</dbReference>
<dbReference type="InterPro" id="IPR055191">
    <property type="entry name" value="POL2_thumb"/>
</dbReference>
<keyword evidence="1 4" id="KW-0808">Transferase</keyword>
<dbReference type="PANTHER" id="PTHR10670">
    <property type="entry name" value="DNA POLYMERASE EPSILON CATALYTIC SUBUNIT A"/>
    <property type="match status" value="1"/>
</dbReference>
<feature type="domain" description="DNA polymerase epsilon ,catalytic subunit A thumb" evidence="6">
    <location>
        <begin position="245"/>
        <end position="327"/>
    </location>
</feature>
<dbReference type="GO" id="GO:0000166">
    <property type="term" value="F:nucleotide binding"/>
    <property type="evidence" value="ECO:0007669"/>
    <property type="project" value="InterPro"/>
</dbReference>
<keyword evidence="4" id="KW-0539">Nucleus</keyword>
<dbReference type="GO" id="GO:0008270">
    <property type="term" value="F:zinc ion binding"/>
    <property type="evidence" value="ECO:0007669"/>
    <property type="project" value="UniProtKB-KW"/>
</dbReference>
<comment type="cofactor">
    <cofactor evidence="4">
        <name>[4Fe-4S] cluster</name>
        <dbReference type="ChEBI" id="CHEBI:49883"/>
    </cofactor>
</comment>
<dbReference type="GO" id="GO:0008310">
    <property type="term" value="F:single-stranded DNA 3'-5' DNA exonuclease activity"/>
    <property type="evidence" value="ECO:0007669"/>
    <property type="project" value="TreeGrafter"/>
</dbReference>
<dbReference type="Gene3D" id="3.90.1600.10">
    <property type="entry name" value="Palm domain of DNA polymerase"/>
    <property type="match status" value="1"/>
</dbReference>
<dbReference type="GO" id="GO:0003887">
    <property type="term" value="F:DNA-directed DNA polymerase activity"/>
    <property type="evidence" value="ECO:0007669"/>
    <property type="project" value="UniProtKB-KW"/>
</dbReference>
<comment type="similarity">
    <text evidence="4">Belongs to the DNA polymerase type-B family.</text>
</comment>
<dbReference type="GO" id="GO:0045004">
    <property type="term" value="P:DNA replication proofreading"/>
    <property type="evidence" value="ECO:0007669"/>
    <property type="project" value="TreeGrafter"/>
</dbReference>
<evidence type="ECO:0000313" key="7">
    <source>
        <dbReference type="Proteomes" id="UP000515146"/>
    </source>
</evidence>
<dbReference type="PANTHER" id="PTHR10670:SF0">
    <property type="entry name" value="DNA POLYMERASE EPSILON CATALYTIC SUBUNIT A"/>
    <property type="match status" value="1"/>
</dbReference>
<comment type="catalytic activity">
    <reaction evidence="4">
        <text>DNA(n) + a 2'-deoxyribonucleoside 5'-triphosphate = DNA(n+1) + diphosphate</text>
        <dbReference type="Rhea" id="RHEA:22508"/>
        <dbReference type="Rhea" id="RHEA-COMP:17339"/>
        <dbReference type="Rhea" id="RHEA-COMP:17340"/>
        <dbReference type="ChEBI" id="CHEBI:33019"/>
        <dbReference type="ChEBI" id="CHEBI:61560"/>
        <dbReference type="ChEBI" id="CHEBI:173112"/>
        <dbReference type="EC" id="2.7.7.7"/>
    </reaction>
</comment>
<dbReference type="GO" id="GO:0006287">
    <property type="term" value="P:base-excision repair, gap-filling"/>
    <property type="evidence" value="ECO:0007669"/>
    <property type="project" value="TreeGrafter"/>
</dbReference>